<dbReference type="Pfam" id="PF04885">
    <property type="entry name" value="Stig1"/>
    <property type="match status" value="2"/>
</dbReference>
<accession>A0A7K4AFX6</accession>
<keyword evidence="1" id="KW-0732">Signal</keyword>
<dbReference type="Proteomes" id="UP000544742">
    <property type="component" value="Unassembled WGS sequence"/>
</dbReference>
<organism evidence="2 3">
    <name type="scientific">Methanothrix soehngenii</name>
    <name type="common">Methanosaeta concilii</name>
    <dbReference type="NCBI Taxonomy" id="2223"/>
    <lineage>
        <taxon>Archaea</taxon>
        <taxon>Methanobacteriati</taxon>
        <taxon>Methanobacteriota</taxon>
        <taxon>Stenosarchaea group</taxon>
        <taxon>Methanomicrobia</taxon>
        <taxon>Methanotrichales</taxon>
        <taxon>Methanotrichaceae</taxon>
        <taxon>Methanothrix</taxon>
    </lineage>
</organism>
<evidence type="ECO:0000313" key="2">
    <source>
        <dbReference type="EMBL" id="NLJ21825.1"/>
    </source>
</evidence>
<dbReference type="RefSeq" id="WP_276619500.1">
    <property type="nucleotide sequence ID" value="NZ_JBCEYP010000017.1"/>
</dbReference>
<sequence>MLSLILILVACATADGLAAPSSGPVCPDDMFPCNGTCINITSPCNMSCLDGMFPCNGTCFDLSTDTQNCGSCGNVCSLGMVCIKGVCTCMAGLDVCNEKCTDTSIDPLNCGACGNICPANAICIDGSCSDMSPQICIDGDCSYPITMQLRNL</sequence>
<evidence type="ECO:0000313" key="3">
    <source>
        <dbReference type="Proteomes" id="UP000544742"/>
    </source>
</evidence>
<gene>
    <name evidence="2" type="ORF">GX426_01760</name>
</gene>
<name>A0A7K4AFX6_METSH</name>
<dbReference type="PANTHER" id="PTHR33227">
    <property type="entry name" value="STIGMA-SPECIFIC STIG1-LIKE PROTEIN 3"/>
    <property type="match status" value="1"/>
</dbReference>
<dbReference type="AlphaFoldDB" id="A0A7K4AFX6"/>
<dbReference type="InterPro" id="IPR006969">
    <property type="entry name" value="Stig-like"/>
</dbReference>
<proteinExistence type="predicted"/>
<dbReference type="PANTHER" id="PTHR33227:SF48">
    <property type="entry name" value="STIGMA-SPECIFIC STIG1-LIKE PROTEIN 4"/>
    <property type="match status" value="1"/>
</dbReference>
<comment type="caution">
    <text evidence="2">The sequence shown here is derived from an EMBL/GenBank/DDBJ whole genome shotgun (WGS) entry which is preliminary data.</text>
</comment>
<dbReference type="EMBL" id="JAAYUN010000029">
    <property type="protein sequence ID" value="NLJ21825.1"/>
    <property type="molecule type" value="Genomic_DNA"/>
</dbReference>
<evidence type="ECO:0000256" key="1">
    <source>
        <dbReference type="ARBA" id="ARBA00022729"/>
    </source>
</evidence>
<reference evidence="2 3" key="1">
    <citation type="journal article" date="2020" name="Biotechnol. Biofuels">
        <title>New insights from the biogas microbiome by comprehensive genome-resolved metagenomics of nearly 1600 species originating from multiple anaerobic digesters.</title>
        <authorList>
            <person name="Campanaro S."/>
            <person name="Treu L."/>
            <person name="Rodriguez-R L.M."/>
            <person name="Kovalovszki A."/>
            <person name="Ziels R.M."/>
            <person name="Maus I."/>
            <person name="Zhu X."/>
            <person name="Kougias P.G."/>
            <person name="Basile A."/>
            <person name="Luo G."/>
            <person name="Schluter A."/>
            <person name="Konstantinidis K.T."/>
            <person name="Angelidaki I."/>
        </authorList>
    </citation>
    <scope>NUCLEOTIDE SEQUENCE [LARGE SCALE GENOMIC DNA]</scope>
    <source>
        <strain evidence="2">AS27yjCOA_157</strain>
    </source>
</reference>
<protein>
    <submittedName>
        <fullName evidence="2">Uncharacterized protein</fullName>
    </submittedName>
</protein>